<dbReference type="PANTHER" id="PTHR31776">
    <property type="entry name" value="ALPHA-L-ARABINOFURANOSIDASE 1"/>
    <property type="match status" value="1"/>
</dbReference>
<feature type="domain" description="Alpha-L-arabinofuranosidase C-terminal" evidence="8">
    <location>
        <begin position="458"/>
        <end position="649"/>
    </location>
</feature>
<dbReference type="InterPro" id="IPR013780">
    <property type="entry name" value="Glyco_hydro_b"/>
</dbReference>
<dbReference type="Gene3D" id="2.60.40.1180">
    <property type="entry name" value="Golgi alpha-mannosidase II"/>
    <property type="match status" value="1"/>
</dbReference>
<name>A0A8T0GR88_CERPU</name>
<evidence type="ECO:0000256" key="3">
    <source>
        <dbReference type="ARBA" id="ARBA00012670"/>
    </source>
</evidence>
<evidence type="ECO:0000256" key="7">
    <source>
        <dbReference type="SAM" id="SignalP"/>
    </source>
</evidence>
<evidence type="ECO:0000256" key="6">
    <source>
        <dbReference type="ARBA" id="ARBA00023180"/>
    </source>
</evidence>
<evidence type="ECO:0000256" key="4">
    <source>
        <dbReference type="ARBA" id="ARBA00022729"/>
    </source>
</evidence>
<comment type="caution">
    <text evidence="9">The sequence shown here is derived from an EMBL/GenBank/DDBJ whole genome shotgun (WGS) entry which is preliminary data.</text>
</comment>
<evidence type="ECO:0000256" key="5">
    <source>
        <dbReference type="ARBA" id="ARBA00022801"/>
    </source>
</evidence>
<feature type="chain" id="PRO_5035858649" description="non-reducing end alpha-L-arabinofuranosidase" evidence="7">
    <location>
        <begin position="29"/>
        <end position="679"/>
    </location>
</feature>
<dbReference type="EMBL" id="CM026430">
    <property type="protein sequence ID" value="KAG0560955.1"/>
    <property type="molecule type" value="Genomic_DNA"/>
</dbReference>
<dbReference type="FunFam" id="3.20.20.80:FF:000025">
    <property type="entry name" value="Alpha-L-arabinofuranosidase 1"/>
    <property type="match status" value="1"/>
</dbReference>
<organism evidence="9 10">
    <name type="scientific">Ceratodon purpureus</name>
    <name type="common">Fire moss</name>
    <name type="synonym">Dicranum purpureum</name>
    <dbReference type="NCBI Taxonomy" id="3225"/>
    <lineage>
        <taxon>Eukaryota</taxon>
        <taxon>Viridiplantae</taxon>
        <taxon>Streptophyta</taxon>
        <taxon>Embryophyta</taxon>
        <taxon>Bryophyta</taxon>
        <taxon>Bryophytina</taxon>
        <taxon>Bryopsida</taxon>
        <taxon>Dicranidae</taxon>
        <taxon>Pseudoditrichales</taxon>
        <taxon>Ditrichaceae</taxon>
        <taxon>Ceratodon</taxon>
    </lineage>
</organism>
<dbReference type="Gene3D" id="3.20.20.80">
    <property type="entry name" value="Glycosidases"/>
    <property type="match status" value="1"/>
</dbReference>
<gene>
    <name evidence="9" type="ORF">KC19_9G026500</name>
</gene>
<dbReference type="SMART" id="SM00813">
    <property type="entry name" value="Alpha-L-AF_C"/>
    <property type="match status" value="1"/>
</dbReference>
<dbReference type="SUPFAM" id="SSF49785">
    <property type="entry name" value="Galactose-binding domain-like"/>
    <property type="match status" value="1"/>
</dbReference>
<dbReference type="Pfam" id="PF22848">
    <property type="entry name" value="ASD1_dom"/>
    <property type="match status" value="1"/>
</dbReference>
<dbReference type="GO" id="GO:0046556">
    <property type="term" value="F:alpha-L-arabinofuranosidase activity"/>
    <property type="evidence" value="ECO:0007669"/>
    <property type="project" value="UniProtKB-EC"/>
</dbReference>
<dbReference type="SUPFAM" id="SSF51445">
    <property type="entry name" value="(Trans)glycosidases"/>
    <property type="match status" value="1"/>
</dbReference>
<protein>
    <recommendedName>
        <fullName evidence="3">non-reducing end alpha-L-arabinofuranosidase</fullName>
        <ecNumber evidence="3">3.2.1.55</ecNumber>
    </recommendedName>
</protein>
<evidence type="ECO:0000256" key="1">
    <source>
        <dbReference type="ARBA" id="ARBA00001462"/>
    </source>
</evidence>
<proteinExistence type="inferred from homology"/>
<evidence type="ECO:0000313" key="10">
    <source>
        <dbReference type="Proteomes" id="UP000822688"/>
    </source>
</evidence>
<comment type="similarity">
    <text evidence="2">Belongs to the glycosyl hydrolase 51 family.</text>
</comment>
<dbReference type="Pfam" id="PF06964">
    <property type="entry name" value="Alpha-L-AF_C"/>
    <property type="match status" value="1"/>
</dbReference>
<evidence type="ECO:0000313" key="9">
    <source>
        <dbReference type="EMBL" id="KAG0560955.1"/>
    </source>
</evidence>
<evidence type="ECO:0000259" key="8">
    <source>
        <dbReference type="SMART" id="SM00813"/>
    </source>
</evidence>
<dbReference type="InterPro" id="IPR051563">
    <property type="entry name" value="Glycosyl_Hydrolase_51"/>
</dbReference>
<keyword evidence="6" id="KW-0325">Glycoprotein</keyword>
<dbReference type="InterPro" id="IPR055235">
    <property type="entry name" value="ASD1_cat"/>
</dbReference>
<feature type="signal peptide" evidence="7">
    <location>
        <begin position="1"/>
        <end position="28"/>
    </location>
</feature>
<accession>A0A8T0GR88</accession>
<dbReference type="Proteomes" id="UP000822688">
    <property type="component" value="Chromosome 9"/>
</dbReference>
<dbReference type="AlphaFoldDB" id="A0A8T0GR88"/>
<dbReference type="InterPro" id="IPR010720">
    <property type="entry name" value="Alpha-L-AF_C"/>
</dbReference>
<dbReference type="PANTHER" id="PTHR31776:SF0">
    <property type="entry name" value="ALPHA-L-ARABINOFURANOSIDASE 1"/>
    <property type="match status" value="1"/>
</dbReference>
<sequence>MVDMMNMTSLLMILVVAVITVPAQLAHATVTLAVNASDPGRQMPSTLFGLFFEEINHAGSGGLWAELVQNRGFEAGGQNTPSIFEPWYKVGDQLQVSIGTELSSPFQRNPVALKIEVLCDSGDNSCPSGGVGAANPGFWGMSIVAGSTYKVELWVRSKTSFSLSVAFTSSDGTTVLAQSHLSVEASEEWSKRSVVVAATSTDHNARLALTSATRGVFWVDQVSALPTDTYKGHGFRKELATMIADLKPGFLRFPGGCYVEGQRMANAFRWRDSVGPYEERPGHYGDVWNYWTDDGFGYFEGLQLAEDLGTAPIWVFNNAHSRFAGVSHEQSVATELIGPFVQNVLDGIEFARGPVDSTWGAVRAEMGHPEPFQLQHVAVGNEDCNKPYYTSNYMEFYNAIKLKYPDIQIISNCDASIAPLDHPADLYDYHIYTNAKNLFAMRHQFDHSSRSGPKAFVSEYAVTGTDSGTGSLYAALAEAAFLIGIELNSDLVQMASYAPLFVNANDRRWNPDAIVFNSNQQYGTPSYWMQHFFKSSNGAHLIPSTVQADSSTSLASIITSAVRFHNASSGMEYLIVKAVNFGNTSLNVNLAVTGISASNIIPGESNIMVMTSSGVMDENSFTNPVKVAPQVSKATNAAPNMELVLPANSIVALELGLAPALSSRSESLTKFVDTFISTS</sequence>
<dbReference type="EC" id="3.2.1.55" evidence="3"/>
<reference evidence="9" key="1">
    <citation type="submission" date="2020-06" db="EMBL/GenBank/DDBJ databases">
        <title>WGS assembly of Ceratodon purpureus strain R40.</title>
        <authorList>
            <person name="Carey S.B."/>
            <person name="Jenkins J."/>
            <person name="Shu S."/>
            <person name="Lovell J.T."/>
            <person name="Sreedasyam A."/>
            <person name="Maumus F."/>
            <person name="Tiley G.P."/>
            <person name="Fernandez-Pozo N."/>
            <person name="Barry K."/>
            <person name="Chen C."/>
            <person name="Wang M."/>
            <person name="Lipzen A."/>
            <person name="Daum C."/>
            <person name="Saski C.A."/>
            <person name="Payton A.C."/>
            <person name="Mcbreen J.C."/>
            <person name="Conrad R.E."/>
            <person name="Kollar L.M."/>
            <person name="Olsson S."/>
            <person name="Huttunen S."/>
            <person name="Landis J.B."/>
            <person name="Wickett N.J."/>
            <person name="Johnson M.G."/>
            <person name="Rensing S.A."/>
            <person name="Grimwood J."/>
            <person name="Schmutz J."/>
            <person name="Mcdaniel S.F."/>
        </authorList>
    </citation>
    <scope>NUCLEOTIDE SEQUENCE</scope>
    <source>
        <strain evidence="9">R40</strain>
    </source>
</reference>
<dbReference type="InterPro" id="IPR017853">
    <property type="entry name" value="GH"/>
</dbReference>
<keyword evidence="10" id="KW-1185">Reference proteome</keyword>
<keyword evidence="4 7" id="KW-0732">Signal</keyword>
<evidence type="ECO:0000256" key="2">
    <source>
        <dbReference type="ARBA" id="ARBA00007186"/>
    </source>
</evidence>
<dbReference type="GO" id="GO:0046373">
    <property type="term" value="P:L-arabinose metabolic process"/>
    <property type="evidence" value="ECO:0007669"/>
    <property type="project" value="InterPro"/>
</dbReference>
<dbReference type="InterPro" id="IPR008979">
    <property type="entry name" value="Galactose-bd-like_sf"/>
</dbReference>
<keyword evidence="5" id="KW-0378">Hydrolase</keyword>
<comment type="catalytic activity">
    <reaction evidence="1">
        <text>Hydrolysis of terminal non-reducing alpha-L-arabinofuranoside residues in alpha-L-arabinosides.</text>
        <dbReference type="EC" id="3.2.1.55"/>
    </reaction>
</comment>